<gene>
    <name evidence="1" type="ORF">I550_5324</name>
</gene>
<dbReference type="AlphaFoldDB" id="X8CD02"/>
<dbReference type="EMBL" id="JAOG01000003">
    <property type="protein sequence ID" value="EUA53686.1"/>
    <property type="molecule type" value="Genomic_DNA"/>
</dbReference>
<sequence length="40" mass="4400">MIDAEQRLTDLLAAAGQIKSAPRFGNWVDRRFAATAAETH</sequence>
<dbReference type="Proteomes" id="UP000020825">
    <property type="component" value="Unassembled WGS sequence"/>
</dbReference>
<accession>X8CD02</accession>
<dbReference type="PATRIC" id="fig|1299331.3.peg.5201"/>
<organism evidence="1 2">
    <name type="scientific">Mycobacterium intracellulare 1956</name>
    <dbReference type="NCBI Taxonomy" id="1299331"/>
    <lineage>
        <taxon>Bacteria</taxon>
        <taxon>Bacillati</taxon>
        <taxon>Actinomycetota</taxon>
        <taxon>Actinomycetes</taxon>
        <taxon>Mycobacteriales</taxon>
        <taxon>Mycobacteriaceae</taxon>
        <taxon>Mycobacterium</taxon>
        <taxon>Mycobacterium avium complex (MAC)</taxon>
    </lineage>
</organism>
<reference evidence="1 2" key="1">
    <citation type="submission" date="2013-12" db="EMBL/GenBank/DDBJ databases">
        <authorList>
            <person name="Zelazny A."/>
            <person name="Olivier K."/>
            <person name="Holland S."/>
            <person name="Lenaerts A."/>
            <person name="Ordway D."/>
            <person name="DeGroote M.A."/>
            <person name="Parker T."/>
            <person name="Sizemore C."/>
            <person name="Tallon L.J."/>
            <person name="Sadzewicz L.K."/>
            <person name="Sengamalay N."/>
            <person name="Fraser C.M."/>
            <person name="Hine E."/>
            <person name="Shefchek K.A."/>
            <person name="Das S.P."/>
            <person name="Tettelin H."/>
        </authorList>
    </citation>
    <scope>NUCLEOTIDE SEQUENCE [LARGE SCALE GENOMIC DNA]</scope>
    <source>
        <strain evidence="1 2">1956</strain>
    </source>
</reference>
<name>X8CD02_MYCIT</name>
<proteinExistence type="predicted"/>
<evidence type="ECO:0000313" key="1">
    <source>
        <dbReference type="EMBL" id="EUA53686.1"/>
    </source>
</evidence>
<comment type="caution">
    <text evidence="1">The sequence shown here is derived from an EMBL/GenBank/DDBJ whole genome shotgun (WGS) entry which is preliminary data.</text>
</comment>
<protein>
    <submittedName>
        <fullName evidence="1">Sulfonate binding domain protein</fullName>
    </submittedName>
</protein>
<evidence type="ECO:0000313" key="2">
    <source>
        <dbReference type="Proteomes" id="UP000020825"/>
    </source>
</evidence>